<protein>
    <submittedName>
        <fullName evidence="2">Uncharacterized protein</fullName>
    </submittedName>
</protein>
<keyword evidence="3" id="KW-1185">Reference proteome</keyword>
<comment type="caution">
    <text evidence="2">The sequence shown here is derived from an EMBL/GenBank/DDBJ whole genome shotgun (WGS) entry which is preliminary data.</text>
</comment>
<dbReference type="Proteomes" id="UP001054945">
    <property type="component" value="Unassembled WGS sequence"/>
</dbReference>
<dbReference type="EMBL" id="BPLR01013201">
    <property type="protein sequence ID" value="GIY59404.1"/>
    <property type="molecule type" value="Genomic_DNA"/>
</dbReference>
<name>A0AAV4UPB7_CAEEX</name>
<reference evidence="2 3" key="1">
    <citation type="submission" date="2021-06" db="EMBL/GenBank/DDBJ databases">
        <title>Caerostris extrusa draft genome.</title>
        <authorList>
            <person name="Kono N."/>
            <person name="Arakawa K."/>
        </authorList>
    </citation>
    <scope>NUCLEOTIDE SEQUENCE [LARGE SCALE GENOMIC DNA]</scope>
</reference>
<sequence length="82" mass="9809">MGQKYKKGSSKRSDETKTTGLSTRFPTFSHCAASHAEVHNRDLWWIFYYIQPKHFFTTQNGLMKTRVEEARVCEYNVRWLIY</sequence>
<organism evidence="2 3">
    <name type="scientific">Caerostris extrusa</name>
    <name type="common">Bark spider</name>
    <name type="synonym">Caerostris bankana</name>
    <dbReference type="NCBI Taxonomy" id="172846"/>
    <lineage>
        <taxon>Eukaryota</taxon>
        <taxon>Metazoa</taxon>
        <taxon>Ecdysozoa</taxon>
        <taxon>Arthropoda</taxon>
        <taxon>Chelicerata</taxon>
        <taxon>Arachnida</taxon>
        <taxon>Araneae</taxon>
        <taxon>Araneomorphae</taxon>
        <taxon>Entelegynae</taxon>
        <taxon>Araneoidea</taxon>
        <taxon>Araneidae</taxon>
        <taxon>Caerostris</taxon>
    </lineage>
</organism>
<feature type="region of interest" description="Disordered" evidence="1">
    <location>
        <begin position="1"/>
        <end position="23"/>
    </location>
</feature>
<gene>
    <name evidence="2" type="ORF">CEXT_633811</name>
</gene>
<evidence type="ECO:0000313" key="3">
    <source>
        <dbReference type="Proteomes" id="UP001054945"/>
    </source>
</evidence>
<evidence type="ECO:0000313" key="2">
    <source>
        <dbReference type="EMBL" id="GIY59404.1"/>
    </source>
</evidence>
<proteinExistence type="predicted"/>
<evidence type="ECO:0000256" key="1">
    <source>
        <dbReference type="SAM" id="MobiDB-lite"/>
    </source>
</evidence>
<feature type="compositionally biased region" description="Basic residues" evidence="1">
    <location>
        <begin position="1"/>
        <end position="10"/>
    </location>
</feature>
<accession>A0AAV4UPB7</accession>
<dbReference type="AlphaFoldDB" id="A0AAV4UPB7"/>